<gene>
    <name evidence="2" type="ORF">SCMU_39440</name>
</gene>
<feature type="transmembrane region" description="Helical" evidence="1">
    <location>
        <begin position="555"/>
        <end position="579"/>
    </location>
</feature>
<reference evidence="2 3" key="1">
    <citation type="journal article" date="2021" name="J. Biosci. Bioeng.">
        <title>Identification and characterization of a chc gene cluster responsible for the aromatization pathway of cyclohexanecarboxylate degradation in Sinomonas cyclohexanicum ATCC 51369.</title>
        <authorList>
            <person name="Yamamoto T."/>
            <person name="Hasegawa Y."/>
            <person name="Lau P.C.K."/>
            <person name="Iwaki H."/>
        </authorList>
    </citation>
    <scope>NUCLEOTIDE SEQUENCE [LARGE SCALE GENOMIC DNA]</scope>
    <source>
        <strain evidence="2 3">ATCC 51369</strain>
    </source>
</reference>
<feature type="transmembrane region" description="Helical" evidence="1">
    <location>
        <begin position="167"/>
        <end position="189"/>
    </location>
</feature>
<dbReference type="EMBL" id="AP024525">
    <property type="protein sequence ID" value="BCT78102.1"/>
    <property type="molecule type" value="Genomic_DNA"/>
</dbReference>
<sequence length="666" mass="69883">MLKALIRTTSFGIAIFLSVLSAIYIMTEEDAFPAKAEFSASIDLSRSQLSKNELISELGDAADSSGVKLARVIADPQDFFHSRSLYFFGSSAPAAPQDLSWFKVGMRGQARSAADIGTASLSGAYVGSGPVAAQAAFDRWLTDHGMQHTVTRKSSQQVLQQSLVTTGAWLAFLTCTILLVALVIGWYVLRAKARTLKILGGAPAHRILIEDLVSLAGVTLPGALLGVAGACIVVAAMGRAGYLPAFIVTALVFLSCCGALLVVCALLVTAFTWPAVAAIAGREPPERHFTALSEILKVAALIVVAAVLPVVGASIAEATRSASDSAQWSALSDQVTIRAGFRSDAEFVRSQASMTEMANAAAAEGHLAFAYAVPGDRIVRGGGNPGDLGGHDGFAMVDQHYLEKMSGAAQFHPSAANPLGSSARPTDLQALPPAFKSYIADQYPLISAGHVALDAAAAGVKLYSYTGTNALPVLGAVPGDLLRLHRPLVLVVDDPAKAFNSETVASFLTTGNLSFDDASWVHGYLTAHELGGKILSVDTISDAALYNSQLQNQSAWMKGLSLTLVLLALAMSTAVSAWIHALSARRRNFVARTSGWSWARVLARRLGWECLISVALGSAVFAALNGGARGEAWWAFAAAPIYILASAAFHLSSTKTVFAGTLERHA</sequence>
<feature type="transmembrane region" description="Helical" evidence="1">
    <location>
        <begin position="212"/>
        <end position="236"/>
    </location>
</feature>
<keyword evidence="1" id="KW-0472">Membrane</keyword>
<feature type="transmembrane region" description="Helical" evidence="1">
    <location>
        <begin position="295"/>
        <end position="316"/>
    </location>
</feature>
<accession>A0ABN6FRP6</accession>
<organism evidence="2 3">
    <name type="scientific">Sinomonas cyclohexanicum</name>
    <name type="common">Corynebacterium cyclohexanicum</name>
    <dbReference type="NCBI Taxonomy" id="322009"/>
    <lineage>
        <taxon>Bacteria</taxon>
        <taxon>Bacillati</taxon>
        <taxon>Actinomycetota</taxon>
        <taxon>Actinomycetes</taxon>
        <taxon>Micrococcales</taxon>
        <taxon>Micrococcaceae</taxon>
        <taxon>Sinomonas</taxon>
    </lineage>
</organism>
<keyword evidence="3" id="KW-1185">Reference proteome</keyword>
<name>A0ABN6FRP6_SINCY</name>
<evidence type="ECO:0000313" key="2">
    <source>
        <dbReference type="EMBL" id="BCT78102.1"/>
    </source>
</evidence>
<feature type="transmembrane region" description="Helical" evidence="1">
    <location>
        <begin position="242"/>
        <end position="275"/>
    </location>
</feature>
<evidence type="ECO:0000256" key="1">
    <source>
        <dbReference type="SAM" id="Phobius"/>
    </source>
</evidence>
<feature type="transmembrane region" description="Helical" evidence="1">
    <location>
        <begin position="606"/>
        <end position="626"/>
    </location>
</feature>
<feature type="transmembrane region" description="Helical" evidence="1">
    <location>
        <begin position="632"/>
        <end position="651"/>
    </location>
</feature>
<dbReference type="Proteomes" id="UP001319861">
    <property type="component" value="Chromosome"/>
</dbReference>
<proteinExistence type="predicted"/>
<keyword evidence="1" id="KW-1133">Transmembrane helix</keyword>
<evidence type="ECO:0008006" key="4">
    <source>
        <dbReference type="Google" id="ProtNLM"/>
    </source>
</evidence>
<protein>
    <recommendedName>
        <fullName evidence="4">FtsX-like permease family protein</fullName>
    </recommendedName>
</protein>
<keyword evidence="1" id="KW-0812">Transmembrane</keyword>
<evidence type="ECO:0000313" key="3">
    <source>
        <dbReference type="Proteomes" id="UP001319861"/>
    </source>
</evidence>